<evidence type="ECO:0000256" key="2">
    <source>
        <dbReference type="ARBA" id="ARBA00022777"/>
    </source>
</evidence>
<dbReference type="PANTHER" id="PTHR45569:SF1">
    <property type="entry name" value="SENSOR PROTEIN KDPD"/>
    <property type="match status" value="1"/>
</dbReference>
<dbReference type="GO" id="GO:0005737">
    <property type="term" value="C:cytoplasm"/>
    <property type="evidence" value="ECO:0007669"/>
    <property type="project" value="UniProtKB-ARBA"/>
</dbReference>
<keyword evidence="1 5" id="KW-0808">Transferase</keyword>
<evidence type="ECO:0000256" key="3">
    <source>
        <dbReference type="ARBA" id="ARBA00023012"/>
    </source>
</evidence>
<name>A0A0J8G598_CLOCY</name>
<keyword evidence="2" id="KW-0418">Kinase</keyword>
<feature type="domain" description="Signal transduction histidine kinase osmosensitive K+ channel sensor N-terminal" evidence="4">
    <location>
        <begin position="19"/>
        <end position="226"/>
    </location>
</feature>
<dbReference type="GO" id="GO:0000155">
    <property type="term" value="F:phosphorelay sensor kinase activity"/>
    <property type="evidence" value="ECO:0007669"/>
    <property type="project" value="InterPro"/>
</dbReference>
<gene>
    <name evidence="5" type="primary">kdpD</name>
    <name evidence="5" type="ORF">CLCY_5c00750</name>
</gene>
<proteinExistence type="predicted"/>
<dbReference type="PANTHER" id="PTHR45569">
    <property type="entry name" value="SENSOR PROTEIN KDPD"/>
    <property type="match status" value="1"/>
</dbReference>
<evidence type="ECO:0000313" key="6">
    <source>
        <dbReference type="Proteomes" id="UP000036756"/>
    </source>
</evidence>
<evidence type="ECO:0000259" key="4">
    <source>
        <dbReference type="Pfam" id="PF02702"/>
    </source>
</evidence>
<dbReference type="Gene3D" id="3.40.50.300">
    <property type="entry name" value="P-loop containing nucleotide triphosphate hydrolases"/>
    <property type="match status" value="1"/>
</dbReference>
<organism evidence="5 6">
    <name type="scientific">Clostridium cylindrosporum DSM 605</name>
    <dbReference type="NCBI Taxonomy" id="1121307"/>
    <lineage>
        <taxon>Bacteria</taxon>
        <taxon>Bacillati</taxon>
        <taxon>Bacillota</taxon>
        <taxon>Clostridia</taxon>
        <taxon>Eubacteriales</taxon>
        <taxon>Clostridiaceae</taxon>
        <taxon>Clostridium</taxon>
    </lineage>
</organism>
<sequence>MNNADPQEIKAYSKEKKSKGKLKIYIGFAPGVGKTYAMLNEANDRLNNGEDIVVGYLETHGRVETLRQVRELKVLDRRKIPHGTITLEEMDLDLICELKPETVLVDELAHTNAPGSINEKRYEDVLDILKCGINVISTMNIQHIESLNNVVREITGVKVRETVPDSILTDAELVLVDITPKQLRERLQKGLIYKEENAIRALKNFFREGNLNALREISLRQIAEEVEDDINEYKMQHGIRENWHTTDRVMVCITSNPSCEKLIRRGARISKRYKCEWIVVNAQEKGLFSKKPNSSDEKFLKNHLLLADKLGAKTISITSNKLYKSLADFAQDKNITQIIIGHNLESNGDKLFRSSNLTQFLRLTRSLEVHIIPLD</sequence>
<dbReference type="SUPFAM" id="SSF52402">
    <property type="entry name" value="Adenine nucleotide alpha hydrolases-like"/>
    <property type="match status" value="1"/>
</dbReference>
<dbReference type="EC" id="2.7.13.3" evidence="5"/>
<dbReference type="Pfam" id="PF02702">
    <property type="entry name" value="KdpD"/>
    <property type="match status" value="1"/>
</dbReference>
<dbReference type="AlphaFoldDB" id="A0A0J8G598"/>
<dbReference type="InterPro" id="IPR003852">
    <property type="entry name" value="Sig_transdc_His_kinase_KdpD_N"/>
</dbReference>
<reference evidence="5 6" key="1">
    <citation type="submission" date="2015-06" db="EMBL/GenBank/DDBJ databases">
        <title>Draft genome sequence of the purine-degrading Clostridium cylindrosporum HC-1 (DSM 605).</title>
        <authorList>
            <person name="Poehlein A."/>
            <person name="Schiel-Bengelsdorf B."/>
            <person name="Bengelsdorf F."/>
            <person name="Daniel R."/>
            <person name="Duerre P."/>
        </authorList>
    </citation>
    <scope>NUCLEOTIDE SEQUENCE [LARGE SCALE GENOMIC DNA]</scope>
    <source>
        <strain evidence="5 6">DSM 605</strain>
    </source>
</reference>
<dbReference type="STRING" id="1121307.CLCY_5c00750"/>
<dbReference type="InterPro" id="IPR052023">
    <property type="entry name" value="Histidine_kinase_KdpD"/>
</dbReference>
<dbReference type="Proteomes" id="UP000036756">
    <property type="component" value="Unassembled WGS sequence"/>
</dbReference>
<dbReference type="GO" id="GO:0005886">
    <property type="term" value="C:plasma membrane"/>
    <property type="evidence" value="ECO:0007669"/>
    <property type="project" value="TreeGrafter"/>
</dbReference>
<dbReference type="PATRIC" id="fig|1121307.3.peg.2008"/>
<keyword evidence="6" id="KW-1185">Reference proteome</keyword>
<evidence type="ECO:0000313" key="5">
    <source>
        <dbReference type="EMBL" id="KMT22836.1"/>
    </source>
</evidence>
<comment type="caution">
    <text evidence="5">The sequence shown here is derived from an EMBL/GenBank/DDBJ whole genome shotgun (WGS) entry which is preliminary data.</text>
</comment>
<protein>
    <submittedName>
        <fullName evidence="5">Sensor protein KdpD</fullName>
        <ecNumber evidence="5">2.7.13.3</ecNumber>
    </submittedName>
</protein>
<accession>A0A0J8G598</accession>
<keyword evidence="3" id="KW-0902">Two-component regulatory system</keyword>
<dbReference type="InterPro" id="IPR027417">
    <property type="entry name" value="P-loop_NTPase"/>
</dbReference>
<dbReference type="RefSeq" id="WP_200899957.1">
    <property type="nucleotide sequence ID" value="NZ_LFVU01000004.1"/>
</dbReference>
<dbReference type="FunFam" id="3.40.50.300:FF:000483">
    <property type="entry name" value="Sensor histidine kinase KdpD"/>
    <property type="match status" value="1"/>
</dbReference>
<evidence type="ECO:0000256" key="1">
    <source>
        <dbReference type="ARBA" id="ARBA00022679"/>
    </source>
</evidence>
<dbReference type="EMBL" id="LFVU01000004">
    <property type="protein sequence ID" value="KMT22836.1"/>
    <property type="molecule type" value="Genomic_DNA"/>
</dbReference>